<keyword evidence="3 4" id="KW-0040">ANK repeat</keyword>
<dbReference type="OrthoDB" id="206617at2759"/>
<feature type="repeat" description="ANK" evidence="4">
    <location>
        <begin position="1666"/>
        <end position="1698"/>
    </location>
</feature>
<keyword evidence="2" id="KW-0677">Repeat</keyword>
<dbReference type="InterPro" id="IPR001680">
    <property type="entry name" value="WD40_rpt"/>
</dbReference>
<feature type="repeat" description="ANK" evidence="4">
    <location>
        <begin position="1798"/>
        <end position="1830"/>
    </location>
</feature>
<sequence>MGGGVSSLPDEVSLAEAKELAGARWQPAWEEKFAEAKISRDEALRCWTEASRGADGPASKGAGPPDERKKKKSATAKALWQKGVAKVGWIAHAKARAAAIERAQRAGISEQLYEKLHGVDRSGVAEALDFSAIIAEKRGQHLPGTREWVFEAVMRWRTDPEAAKLFWLVGGGGTGKSVAAAELLARLLDKENVAAWHFCKHTEPARSAPAALLRSLAGMLCATVEGFEDALREGGGSDNATDKVDELFQALIAEPLQNVGAPRGADDALVLIVDALDELPRDALQPVLSLLANELKTLPPWIKLVVTSRDEAQIKARLSCFTPSELRVDEARNRQDVRAYLTVLAKEHVELEVTMESLRHEVEVKFPGLKNLDTFADLEDPLRRSKGAYDEAVRGVAGIHELEKYKERRLDLIQDETEFEKLYADAALAQTILIDALKTLPGDISDPGVKGRGSAERKLADKYTDKNGVPHPEKFRDLARATVLFENAADLLKVLTELDGGGLGLEIAQLKNKFASPTPLGYRDMNLNVSVRLEDGRKHLAEVQLNLRSVADAKHIAHEQYEVIRLALPKMCEGTSVKATELETFIAERLNSSALDAAVTSLERKAGGLMLYARLIADQLASTTGKIDFASVGALPAGLDEIYAENFRRVFSDDGTWGDALPLVELVCAAAEPLTVDAASGALGWDRARCKKVCDSVSLLFPLREGEVIGVLHKTVTDWLTGEKPFDKRSSKDAFFVARDAAHRRLARACARAIRTGVPDTKSHSSDAAADEVLASFVEGEGGVASDAYALRWSLFHMKRSGNEGEAVAVACSLSYVLKRSDGDIASFVADLRALKGQDTLLLSDTLVLSRNALSQGTVLVEQFWQRLTPRADAESSPAARRMADDAKRVASKLPLSAVRPMGLTAAGGAERCRIEAPREVKCLATFVDPATGEPRVACGTGDHMRGDVRVFDPITGGAALVVIDVGSEVKALAVFKDAATGEPRLACGLFWDGKVLIFDPVAGGEELVVIDIGSEVFALTVFTDKTGAQRLACGDADGKVRVFDLVAGGEALVVLDLDDSASALAVFTDPATGAPRLACAWTSGEKVLVFDPVAGGNALFVLDICSDGRAMAVVRAMAVFKEPATSALRLACGSDDGKVRIFDAVSGGDALLVLDLGFLREEAVYALVVFKDLATGAPRLTSGSYSGKVRVFDPVAGGEALVVLVGHTDQVYALTAFEDPATGEPRLVSGSEDNTARVWNPAANGAAIEAEPEGHSDDVGALVTFVEPATGVLRVATGSNDETIRVWNAETGGALLVLDVGSNVSALALFVDPATGGPRLACGCDDRKVRVIDPVAGGEALLVIDVGEEVNALAFFADPATGAPRLACGCDDRKVRVIDPVAGGEALLVIDVDSNVYALLVFADPATGEFRIACVTSYYGKAWVRIYNPVSGGEALIVIEVGSIVWALTVFEAPATGALRLASGSDERDGSVRVWDLVAGGEVLFVLKGHTSRIEALTTFADPATGETRLVSGSKDKTLRVWDANKGGAALRVVAFDDYVRALAVRSDTSGLFVASGKRWGELRVKTTTTPLTLACYQGDVAAISDLLQEGAGVDQQDDDGYTPLFVASLKGHVDAARLLLDAGATVDKRREGDWSPFGIACVRGHLDVATLLVERGAAVNLCLDGETPLLVAYRKGGLDLMQLCLEHGADVNLADKEGTTVLYDACKNGHVGAARLLLDKGAEVDRADEDGFTQLWRACRGGHVDVARLLLDKGADVDRAEEDGWTPLFTACSNGHVEVARLLLDNGAEADRVRNDGATPLGVACKNGHGDVEQLLRANGAQINEAGEDSDCDY</sequence>
<dbReference type="SUPFAM" id="SSF52540">
    <property type="entry name" value="P-loop containing nucleoside triphosphate hydrolases"/>
    <property type="match status" value="1"/>
</dbReference>
<feature type="repeat" description="ANK" evidence="4">
    <location>
        <begin position="1699"/>
        <end position="1731"/>
    </location>
</feature>
<dbReference type="Proteomes" id="UP000789595">
    <property type="component" value="Unassembled WGS sequence"/>
</dbReference>
<name>A0A8J2WZ32_9STRA</name>
<dbReference type="PROSITE" id="PS50088">
    <property type="entry name" value="ANK_REPEAT"/>
    <property type="match status" value="7"/>
</dbReference>
<dbReference type="Gene3D" id="2.130.10.10">
    <property type="entry name" value="YVTN repeat-like/Quinoprotein amine dehydrogenase"/>
    <property type="match status" value="3"/>
</dbReference>
<organism evidence="8 9">
    <name type="scientific">Pelagomonas calceolata</name>
    <dbReference type="NCBI Taxonomy" id="35677"/>
    <lineage>
        <taxon>Eukaryota</taxon>
        <taxon>Sar</taxon>
        <taxon>Stramenopiles</taxon>
        <taxon>Ochrophyta</taxon>
        <taxon>Pelagophyceae</taxon>
        <taxon>Pelagomonadales</taxon>
        <taxon>Pelagomonadaceae</taxon>
        <taxon>Pelagomonas</taxon>
    </lineage>
</organism>
<dbReference type="SUPFAM" id="SSF50998">
    <property type="entry name" value="Quinoprotein alcohol dehydrogenase-like"/>
    <property type="match status" value="1"/>
</dbReference>
<proteinExistence type="predicted"/>
<feature type="region of interest" description="Disordered" evidence="6">
    <location>
        <begin position="49"/>
        <end position="72"/>
    </location>
</feature>
<dbReference type="InterPro" id="IPR019775">
    <property type="entry name" value="WD40_repeat_CS"/>
</dbReference>
<dbReference type="InterPro" id="IPR007111">
    <property type="entry name" value="NACHT_NTPase"/>
</dbReference>
<dbReference type="InterPro" id="IPR020472">
    <property type="entry name" value="WD40_PAC1"/>
</dbReference>
<dbReference type="InterPro" id="IPR051631">
    <property type="entry name" value="Ankyrin-KH/SAM_domain"/>
</dbReference>
<evidence type="ECO:0000256" key="4">
    <source>
        <dbReference type="PROSITE-ProRule" id="PRU00023"/>
    </source>
</evidence>
<dbReference type="InterPro" id="IPR056884">
    <property type="entry name" value="NPHP3-like_N"/>
</dbReference>
<dbReference type="Gene3D" id="1.25.40.20">
    <property type="entry name" value="Ankyrin repeat-containing domain"/>
    <property type="match status" value="2"/>
</dbReference>
<feature type="repeat" description="ANK" evidence="4">
    <location>
        <begin position="1765"/>
        <end position="1797"/>
    </location>
</feature>
<evidence type="ECO:0000259" key="7">
    <source>
        <dbReference type="PROSITE" id="PS50837"/>
    </source>
</evidence>
<dbReference type="PROSITE" id="PS50294">
    <property type="entry name" value="WD_REPEATS_REGION"/>
    <property type="match status" value="2"/>
</dbReference>
<protein>
    <recommendedName>
        <fullName evidence="7">NACHT domain-containing protein</fullName>
    </recommendedName>
</protein>
<dbReference type="PROSITE" id="PS00678">
    <property type="entry name" value="WD_REPEATS_1"/>
    <property type="match status" value="1"/>
</dbReference>
<feature type="repeat" description="WD" evidence="5">
    <location>
        <begin position="1276"/>
        <end position="1298"/>
    </location>
</feature>
<evidence type="ECO:0000256" key="3">
    <source>
        <dbReference type="ARBA" id="ARBA00023043"/>
    </source>
</evidence>
<dbReference type="InterPro" id="IPR011047">
    <property type="entry name" value="Quinoprotein_ADH-like_sf"/>
</dbReference>
<dbReference type="Pfam" id="PF00400">
    <property type="entry name" value="WD40"/>
    <property type="match status" value="2"/>
</dbReference>
<gene>
    <name evidence="8" type="ORF">PECAL_4P05010</name>
</gene>
<dbReference type="InterPro" id="IPR036322">
    <property type="entry name" value="WD40_repeat_dom_sf"/>
</dbReference>
<dbReference type="InterPro" id="IPR015943">
    <property type="entry name" value="WD40/YVTN_repeat-like_dom_sf"/>
</dbReference>
<dbReference type="PROSITE" id="PS50297">
    <property type="entry name" value="ANK_REP_REGION"/>
    <property type="match status" value="7"/>
</dbReference>
<dbReference type="SUPFAM" id="SSF48403">
    <property type="entry name" value="Ankyrin repeat"/>
    <property type="match status" value="1"/>
</dbReference>
<dbReference type="GO" id="GO:0005737">
    <property type="term" value="C:cytoplasm"/>
    <property type="evidence" value="ECO:0007669"/>
    <property type="project" value="TreeGrafter"/>
</dbReference>
<feature type="repeat" description="ANK" evidence="4">
    <location>
        <begin position="1601"/>
        <end position="1633"/>
    </location>
</feature>
<dbReference type="EMBL" id="CAKKNE010000004">
    <property type="protein sequence ID" value="CAH0373314.1"/>
    <property type="molecule type" value="Genomic_DNA"/>
</dbReference>
<dbReference type="Pfam" id="PF24883">
    <property type="entry name" value="NPHP3_N"/>
    <property type="match status" value="1"/>
</dbReference>
<dbReference type="PROSITE" id="PS50082">
    <property type="entry name" value="WD_REPEATS_2"/>
    <property type="match status" value="3"/>
</dbReference>
<dbReference type="GO" id="GO:0045087">
    <property type="term" value="P:innate immune response"/>
    <property type="evidence" value="ECO:0007669"/>
    <property type="project" value="TreeGrafter"/>
</dbReference>
<dbReference type="InterPro" id="IPR027417">
    <property type="entry name" value="P-loop_NTPase"/>
</dbReference>
<evidence type="ECO:0000256" key="1">
    <source>
        <dbReference type="ARBA" id="ARBA00022574"/>
    </source>
</evidence>
<feature type="domain" description="NACHT" evidence="7">
    <location>
        <begin position="164"/>
        <end position="312"/>
    </location>
</feature>
<reference evidence="8" key="1">
    <citation type="submission" date="2021-11" db="EMBL/GenBank/DDBJ databases">
        <authorList>
            <consortium name="Genoscope - CEA"/>
            <person name="William W."/>
        </authorList>
    </citation>
    <scope>NUCLEOTIDE SEQUENCE</scope>
</reference>
<accession>A0A8J2WZ32</accession>
<evidence type="ECO:0000313" key="8">
    <source>
        <dbReference type="EMBL" id="CAH0373314.1"/>
    </source>
</evidence>
<dbReference type="Gene3D" id="3.40.50.300">
    <property type="entry name" value="P-loop containing nucleotide triphosphate hydrolases"/>
    <property type="match status" value="1"/>
</dbReference>
<dbReference type="SMART" id="SM00248">
    <property type="entry name" value="ANK"/>
    <property type="match status" value="8"/>
</dbReference>
<dbReference type="PRINTS" id="PR00320">
    <property type="entry name" value="GPROTEINBRPT"/>
</dbReference>
<feature type="repeat" description="ANK" evidence="4">
    <location>
        <begin position="1732"/>
        <end position="1764"/>
    </location>
</feature>
<evidence type="ECO:0000256" key="6">
    <source>
        <dbReference type="SAM" id="MobiDB-lite"/>
    </source>
</evidence>
<dbReference type="SMART" id="SM00320">
    <property type="entry name" value="WD40"/>
    <property type="match status" value="8"/>
</dbReference>
<feature type="repeat" description="WD" evidence="5">
    <location>
        <begin position="1488"/>
        <end position="1533"/>
    </location>
</feature>
<evidence type="ECO:0000256" key="2">
    <source>
        <dbReference type="ARBA" id="ARBA00022737"/>
    </source>
</evidence>
<keyword evidence="9" id="KW-1185">Reference proteome</keyword>
<dbReference type="PANTHER" id="PTHR23206:SF7">
    <property type="entry name" value="PROTEIN KINASE DOMAIN-CONTAINING PROTEIN"/>
    <property type="match status" value="1"/>
</dbReference>
<keyword evidence="1 5" id="KW-0853">WD repeat</keyword>
<evidence type="ECO:0000313" key="9">
    <source>
        <dbReference type="Proteomes" id="UP000789595"/>
    </source>
</evidence>
<feature type="repeat" description="ANK" evidence="4">
    <location>
        <begin position="1568"/>
        <end position="1600"/>
    </location>
</feature>
<dbReference type="Pfam" id="PF12796">
    <property type="entry name" value="Ank_2"/>
    <property type="match status" value="3"/>
</dbReference>
<dbReference type="PROSITE" id="PS50837">
    <property type="entry name" value="NACHT"/>
    <property type="match status" value="1"/>
</dbReference>
<comment type="caution">
    <text evidence="8">The sequence shown here is derived from an EMBL/GenBank/DDBJ whole genome shotgun (WGS) entry which is preliminary data.</text>
</comment>
<evidence type="ECO:0000256" key="5">
    <source>
        <dbReference type="PROSITE-ProRule" id="PRU00221"/>
    </source>
</evidence>
<feature type="repeat" description="WD" evidence="5">
    <location>
        <begin position="1205"/>
        <end position="1241"/>
    </location>
</feature>
<dbReference type="InterPro" id="IPR002110">
    <property type="entry name" value="Ankyrin_rpt"/>
</dbReference>
<dbReference type="PANTHER" id="PTHR23206">
    <property type="entry name" value="MASK PROTEIN"/>
    <property type="match status" value="1"/>
</dbReference>
<dbReference type="SUPFAM" id="SSF50978">
    <property type="entry name" value="WD40 repeat-like"/>
    <property type="match status" value="1"/>
</dbReference>
<dbReference type="InterPro" id="IPR036770">
    <property type="entry name" value="Ankyrin_rpt-contain_sf"/>
</dbReference>